<reference evidence="3" key="1">
    <citation type="submission" date="2022-11" db="EMBL/GenBank/DDBJ databases">
        <authorList>
            <person name="Somphong A."/>
            <person name="Phongsopitanun W."/>
        </authorList>
    </citation>
    <scope>NUCLEOTIDE SEQUENCE</scope>
    <source>
        <strain evidence="3">Pm04-4</strain>
    </source>
</reference>
<dbReference type="InterPro" id="IPR011659">
    <property type="entry name" value="WD40"/>
</dbReference>
<organism evidence="3 4">
    <name type="scientific">Paractinoplanes pyxinae</name>
    <dbReference type="NCBI Taxonomy" id="2997416"/>
    <lineage>
        <taxon>Bacteria</taxon>
        <taxon>Bacillati</taxon>
        <taxon>Actinomycetota</taxon>
        <taxon>Actinomycetes</taxon>
        <taxon>Micromonosporales</taxon>
        <taxon>Micromonosporaceae</taxon>
        <taxon>Paractinoplanes</taxon>
    </lineage>
</organism>
<evidence type="ECO:0000256" key="2">
    <source>
        <dbReference type="SAM" id="SignalP"/>
    </source>
</evidence>
<dbReference type="PANTHER" id="PTHR36842">
    <property type="entry name" value="PROTEIN TOLB HOMOLOG"/>
    <property type="match status" value="1"/>
</dbReference>
<evidence type="ECO:0000313" key="3">
    <source>
        <dbReference type="EMBL" id="MCY1138341.1"/>
    </source>
</evidence>
<keyword evidence="4" id="KW-1185">Reference proteome</keyword>
<dbReference type="Gene3D" id="2.120.10.30">
    <property type="entry name" value="TolB, C-terminal domain"/>
    <property type="match status" value="2"/>
</dbReference>
<dbReference type="InterPro" id="IPR011042">
    <property type="entry name" value="6-blade_b-propeller_TolB-like"/>
</dbReference>
<evidence type="ECO:0000313" key="4">
    <source>
        <dbReference type="Proteomes" id="UP001151002"/>
    </source>
</evidence>
<proteinExistence type="inferred from homology"/>
<evidence type="ECO:0008006" key="5">
    <source>
        <dbReference type="Google" id="ProtNLM"/>
    </source>
</evidence>
<name>A0ABT4AVT9_9ACTN</name>
<comment type="caution">
    <text evidence="3">The sequence shown here is derived from an EMBL/GenBank/DDBJ whole genome shotgun (WGS) entry which is preliminary data.</text>
</comment>
<accession>A0ABT4AVT9</accession>
<gene>
    <name evidence="3" type="ORF">OWR29_10060</name>
</gene>
<dbReference type="EMBL" id="JAPNTZ010000003">
    <property type="protein sequence ID" value="MCY1138341.1"/>
    <property type="molecule type" value="Genomic_DNA"/>
</dbReference>
<dbReference type="Proteomes" id="UP001151002">
    <property type="component" value="Unassembled WGS sequence"/>
</dbReference>
<dbReference type="RefSeq" id="WP_267562328.1">
    <property type="nucleotide sequence ID" value="NZ_JAPNTZ010000003.1"/>
</dbReference>
<keyword evidence="2" id="KW-0732">Signal</keyword>
<protein>
    <recommendedName>
        <fullName evidence="5">WD40 repeat protein</fullName>
    </recommendedName>
</protein>
<comment type="similarity">
    <text evidence="1">Belongs to the TolB family.</text>
</comment>
<dbReference type="PANTHER" id="PTHR36842:SF1">
    <property type="entry name" value="PROTEIN TOLB"/>
    <property type="match status" value="1"/>
</dbReference>
<evidence type="ECO:0000256" key="1">
    <source>
        <dbReference type="ARBA" id="ARBA00009820"/>
    </source>
</evidence>
<feature type="chain" id="PRO_5045368973" description="WD40 repeat protein" evidence="2">
    <location>
        <begin position="24"/>
        <end position="333"/>
    </location>
</feature>
<feature type="signal peptide" evidence="2">
    <location>
        <begin position="1"/>
        <end position="23"/>
    </location>
</feature>
<dbReference type="SUPFAM" id="SSF82171">
    <property type="entry name" value="DPP6 N-terminal domain-like"/>
    <property type="match status" value="1"/>
</dbReference>
<sequence length="333" mass="36045">MRRNIVIAVAVTALMAGAQPAWAGGRSDSGGRIVWTNAPDTTFTTGHLEIARPDGRGARRLTPDTPGARDLLPSISPDGRRVVYQRDSGDFADLRIVDVTGRNDHSVDTGCHDPCQDDLEPGWLPDGRIYFTRVIGPFDQPNGSARSAVLHTARPDGTGVRRLSPPGPDGLIEDYHASTVPGAGYLVYGRLRNEDFATALFRMDLPSRRVRQLTSWSVPAESADLSPARRGPTKDLVVFQIGRPGTDVLDIATVPATCRDEADCMSKVKYLTGGEGRATSPSWSPDGRRIAFSFRTGTADLNGDVWTMRPDGSDRRRVSTSPVFDYGADWGPA</sequence>
<dbReference type="Pfam" id="PF07676">
    <property type="entry name" value="PD40"/>
    <property type="match status" value="3"/>
</dbReference>